<feature type="signal peptide" evidence="3">
    <location>
        <begin position="1"/>
        <end position="19"/>
    </location>
</feature>
<protein>
    <submittedName>
        <fullName evidence="4">Uncharacterized protein</fullName>
    </submittedName>
</protein>
<comment type="caution">
    <text evidence="4">The sequence shown here is derived from an EMBL/GenBank/DDBJ whole genome shotgun (WGS) entry which is preliminary data.</text>
</comment>
<name>A0A553NFT4_TIGCA</name>
<keyword evidence="2" id="KW-0812">Transmembrane</keyword>
<feature type="compositionally biased region" description="Low complexity" evidence="1">
    <location>
        <begin position="406"/>
        <end position="425"/>
    </location>
</feature>
<dbReference type="AlphaFoldDB" id="A0A553NFT4"/>
<feature type="compositionally biased region" description="Low complexity" evidence="1">
    <location>
        <begin position="368"/>
        <end position="387"/>
    </location>
</feature>
<dbReference type="EMBL" id="VCGU01000458">
    <property type="protein sequence ID" value="TRY64229.1"/>
    <property type="molecule type" value="Genomic_DNA"/>
</dbReference>
<feature type="transmembrane region" description="Helical" evidence="2">
    <location>
        <begin position="615"/>
        <end position="635"/>
    </location>
</feature>
<feature type="chain" id="PRO_5022227497" evidence="3">
    <location>
        <begin position="20"/>
        <end position="669"/>
    </location>
</feature>
<evidence type="ECO:0000256" key="1">
    <source>
        <dbReference type="SAM" id="MobiDB-lite"/>
    </source>
</evidence>
<reference evidence="4 5" key="1">
    <citation type="journal article" date="2018" name="Nat. Ecol. Evol.">
        <title>Genomic signatures of mitonuclear coevolution across populations of Tigriopus californicus.</title>
        <authorList>
            <person name="Barreto F.S."/>
            <person name="Watson E.T."/>
            <person name="Lima T.G."/>
            <person name="Willett C.S."/>
            <person name="Edmands S."/>
            <person name="Li W."/>
            <person name="Burton R.S."/>
        </authorList>
    </citation>
    <scope>NUCLEOTIDE SEQUENCE [LARGE SCALE GENOMIC DNA]</scope>
    <source>
        <strain evidence="4 5">San Diego</strain>
    </source>
</reference>
<accession>A0A553NFT4</accession>
<evidence type="ECO:0000256" key="3">
    <source>
        <dbReference type="SAM" id="SignalP"/>
    </source>
</evidence>
<gene>
    <name evidence="4" type="ORF">TCAL_14305</name>
</gene>
<feature type="region of interest" description="Disordered" evidence="1">
    <location>
        <begin position="367"/>
        <end position="427"/>
    </location>
</feature>
<keyword evidence="5" id="KW-1185">Reference proteome</keyword>
<dbReference type="Proteomes" id="UP000318571">
    <property type="component" value="Chromosome 10"/>
</dbReference>
<keyword evidence="3" id="KW-0732">Signal</keyword>
<proteinExistence type="predicted"/>
<keyword evidence="2" id="KW-1133">Transmembrane helix</keyword>
<evidence type="ECO:0000313" key="5">
    <source>
        <dbReference type="Proteomes" id="UP000318571"/>
    </source>
</evidence>
<organism evidence="4 5">
    <name type="scientific">Tigriopus californicus</name>
    <name type="common">Marine copepod</name>
    <dbReference type="NCBI Taxonomy" id="6832"/>
    <lineage>
        <taxon>Eukaryota</taxon>
        <taxon>Metazoa</taxon>
        <taxon>Ecdysozoa</taxon>
        <taxon>Arthropoda</taxon>
        <taxon>Crustacea</taxon>
        <taxon>Multicrustacea</taxon>
        <taxon>Hexanauplia</taxon>
        <taxon>Copepoda</taxon>
        <taxon>Harpacticoida</taxon>
        <taxon>Harpacticidae</taxon>
        <taxon>Tigriopus</taxon>
    </lineage>
</organism>
<evidence type="ECO:0000256" key="2">
    <source>
        <dbReference type="SAM" id="Phobius"/>
    </source>
</evidence>
<sequence length="669" mass="75936">MLLVLIMVLTIGSFRVGLAFNYGKLEENWLCESSGRKLGNFPPLSDYRDPRTLTPLLSPADQWTTFPVKVKATSTPVRALHGLFEYDDHKQLVSRSWQDPGTPMGFYIKPHGVGFGNRIIFQLGLSEESPIEPPYPDSSVPGSPANASTLVRFWSEYKLMWRMMKLGLFNCHVNRASNYFYGKFPPDYPTSVATDVDKALAGLSFSDHDWSSIESRYPVAGCQAGVDNPVCCYGGFSKREYRYIQKNLVGDDKDPLYEKSTFCPLKFYIDNYEKYRTQSSCQRATKNMTQAEKILFHHSTSNRRCNKHLFPSLDSCLMVDKIKENRSEVMKNDPDFVFQEYNHVFPCTASCYKAMIVQVELIPSFGHSTTTRSTTTTTTTTTSSTTTKPGNLPDFEFDFDNRQANESSTIPPTSPNSTTESVTEPIEGSDQIHVSAITIRLNRISQPPYNLSDVPRYFGYEMSTMPKSEIPWQRTDYVGTQLNLTRPFRLPSEEFTGIWIRWLDKGSNISEKSYNTQGPLLQIGLEGSSDPIAQHDFYKDPMYLGRQIEPFGFMYGWRGIELQRPFIGSVFRPRYVTINTPLLSDGFSYRSEARKCEIEASALEKGIGKLSKSTVGIVGVVFFVLGFVVVGVLVFRHMKSQKTIRKEEKAATRIKNQNIHKSGKARRHK</sequence>
<keyword evidence="2" id="KW-0472">Membrane</keyword>
<evidence type="ECO:0000313" key="4">
    <source>
        <dbReference type="EMBL" id="TRY64229.1"/>
    </source>
</evidence>